<feature type="domain" description="N-acetyltransferase" evidence="1">
    <location>
        <begin position="7"/>
        <end position="178"/>
    </location>
</feature>
<dbReference type="InterPro" id="IPR016181">
    <property type="entry name" value="Acyl_CoA_acyltransferase"/>
</dbReference>
<name>A0A4P7W5E2_9BACT</name>
<sequence>MLSDGIISLRALEPIDVDTLYHWENDPGLWSAGVTLAPYSQKQLWDYVNNYDGDIFSAKQLRLMIDLHPDCDNPDSRVTIGTLDLFDFDAANSRCGVGILIAAPYQRQGYGLRALELTSRYCREVYSLHQLHSIVSADNTASRGLFEKAGYSISGRLRSWLRLANRYTDAYFYQKFLQ</sequence>
<organism evidence="2 3">
    <name type="scientific">Duncaniella dubosii</name>
    <dbReference type="NCBI Taxonomy" id="2518971"/>
    <lineage>
        <taxon>Bacteria</taxon>
        <taxon>Pseudomonadati</taxon>
        <taxon>Bacteroidota</taxon>
        <taxon>Bacteroidia</taxon>
        <taxon>Bacteroidales</taxon>
        <taxon>Muribaculaceae</taxon>
        <taxon>Duncaniella</taxon>
    </lineage>
</organism>
<keyword evidence="2" id="KW-0808">Transferase</keyword>
<dbReference type="GO" id="GO:0016747">
    <property type="term" value="F:acyltransferase activity, transferring groups other than amino-acyl groups"/>
    <property type="evidence" value="ECO:0007669"/>
    <property type="project" value="InterPro"/>
</dbReference>
<protein>
    <submittedName>
        <fullName evidence="2">N-acetyltransferase</fullName>
    </submittedName>
</protein>
<dbReference type="SUPFAM" id="SSF55729">
    <property type="entry name" value="Acyl-CoA N-acyltransferases (Nat)"/>
    <property type="match status" value="1"/>
</dbReference>
<proteinExistence type="predicted"/>
<dbReference type="Pfam" id="PF13302">
    <property type="entry name" value="Acetyltransf_3"/>
    <property type="match status" value="1"/>
</dbReference>
<dbReference type="AlphaFoldDB" id="A0A4P7W5E2"/>
<evidence type="ECO:0000259" key="1">
    <source>
        <dbReference type="PROSITE" id="PS51186"/>
    </source>
</evidence>
<dbReference type="InterPro" id="IPR000182">
    <property type="entry name" value="GNAT_dom"/>
</dbReference>
<dbReference type="Gene3D" id="3.40.630.30">
    <property type="match status" value="1"/>
</dbReference>
<gene>
    <name evidence="2" type="ORF">E7747_13740</name>
</gene>
<keyword evidence="3" id="KW-1185">Reference proteome</keyword>
<dbReference type="PROSITE" id="PS51186">
    <property type="entry name" value="GNAT"/>
    <property type="match status" value="1"/>
</dbReference>
<reference evidence="3" key="1">
    <citation type="submission" date="2019-02" db="EMBL/GenBank/DDBJ databases">
        <title>Isolation and identification of novel species under the genus Muribaculum.</title>
        <authorList>
            <person name="Miyake S."/>
            <person name="Ding Y."/>
            <person name="Low A."/>
            <person name="Soh M."/>
            <person name="Seedorf H."/>
        </authorList>
    </citation>
    <scope>NUCLEOTIDE SEQUENCE [LARGE SCALE GENOMIC DNA]</scope>
    <source>
        <strain evidence="3">H5</strain>
    </source>
</reference>
<dbReference type="PANTHER" id="PTHR43415:SF3">
    <property type="entry name" value="GNAT-FAMILY ACETYLTRANSFERASE"/>
    <property type="match status" value="1"/>
</dbReference>
<evidence type="ECO:0000313" key="2">
    <source>
        <dbReference type="EMBL" id="QCD43246.1"/>
    </source>
</evidence>
<dbReference type="Proteomes" id="UP000297149">
    <property type="component" value="Chromosome"/>
</dbReference>
<dbReference type="EMBL" id="CP039396">
    <property type="protein sequence ID" value="QCD43246.1"/>
    <property type="molecule type" value="Genomic_DNA"/>
</dbReference>
<dbReference type="PANTHER" id="PTHR43415">
    <property type="entry name" value="SPERMIDINE N(1)-ACETYLTRANSFERASE"/>
    <property type="match status" value="1"/>
</dbReference>
<dbReference type="RefSeq" id="WP_136416575.1">
    <property type="nucleotide sequence ID" value="NZ_CP039396.1"/>
</dbReference>
<dbReference type="KEGG" id="ddb:E7747_13740"/>
<evidence type="ECO:0000313" key="3">
    <source>
        <dbReference type="Proteomes" id="UP000297149"/>
    </source>
</evidence>
<accession>A0A4P7W5E2</accession>